<reference evidence="1 2" key="1">
    <citation type="submission" date="2013-11" db="EMBL/GenBank/DDBJ databases">
        <title>The Genome Sequence of Phytophthora parasitica P1569.</title>
        <authorList>
            <consortium name="The Broad Institute Genomics Platform"/>
            <person name="Russ C."/>
            <person name="Tyler B."/>
            <person name="Panabieres F."/>
            <person name="Shan W."/>
            <person name="Tripathy S."/>
            <person name="Grunwald N."/>
            <person name="Machado M."/>
            <person name="Johnson C.S."/>
            <person name="Arredondo F."/>
            <person name="Hong C."/>
            <person name="Coffey M."/>
            <person name="Young S.K."/>
            <person name="Zeng Q."/>
            <person name="Gargeya S."/>
            <person name="Fitzgerald M."/>
            <person name="Abouelleil A."/>
            <person name="Alvarado L."/>
            <person name="Chapman S.B."/>
            <person name="Gainer-Dewar J."/>
            <person name="Goldberg J."/>
            <person name="Griggs A."/>
            <person name="Gujja S."/>
            <person name="Hansen M."/>
            <person name="Howarth C."/>
            <person name="Imamovic A."/>
            <person name="Ireland A."/>
            <person name="Larimer J."/>
            <person name="McCowan C."/>
            <person name="Murphy C."/>
            <person name="Pearson M."/>
            <person name="Poon T.W."/>
            <person name="Priest M."/>
            <person name="Roberts A."/>
            <person name="Saif S."/>
            <person name="Shea T."/>
            <person name="Sykes S."/>
            <person name="Wortman J."/>
            <person name="Nusbaum C."/>
            <person name="Birren B."/>
        </authorList>
    </citation>
    <scope>NUCLEOTIDE SEQUENCE [LARGE SCALE GENOMIC DNA]</scope>
    <source>
        <strain evidence="1 2">P1569</strain>
    </source>
</reference>
<feature type="non-terminal residue" evidence="1">
    <location>
        <position position="1"/>
    </location>
</feature>
<evidence type="ECO:0000313" key="2">
    <source>
        <dbReference type="Proteomes" id="UP000018721"/>
    </source>
</evidence>
<dbReference type="AlphaFoldDB" id="V9F1W1"/>
<evidence type="ECO:0000313" key="1">
    <source>
        <dbReference type="EMBL" id="ETI44322.1"/>
    </source>
</evidence>
<dbReference type="HOGENOM" id="CLU_2549998_0_0_1"/>
<protein>
    <submittedName>
        <fullName evidence="1">Uncharacterized protein</fullName>
    </submittedName>
</protein>
<gene>
    <name evidence="1" type="ORF">F443_10975</name>
</gene>
<sequence length="83" mass="9257">FQKAFVYQFCTIPDDTSTSCWSSCPNKTTTRSSDHHPAHVSTPTISRYPTAFGAANAFEKCPSRLPRVSRSVAAHYIRLKKPP</sequence>
<accession>V9F1W1</accession>
<feature type="non-terminal residue" evidence="1">
    <location>
        <position position="83"/>
    </location>
</feature>
<keyword evidence="2" id="KW-1185">Reference proteome</keyword>
<dbReference type="Proteomes" id="UP000018721">
    <property type="component" value="Unassembled WGS sequence"/>
</dbReference>
<proteinExistence type="predicted"/>
<name>V9F1W1_PHYNI</name>
<dbReference type="EMBL" id="ANIZ01001882">
    <property type="protein sequence ID" value="ETI44322.1"/>
    <property type="molecule type" value="Genomic_DNA"/>
</dbReference>
<organism evidence="1 2">
    <name type="scientific">Phytophthora nicotianae P1569</name>
    <dbReference type="NCBI Taxonomy" id="1317065"/>
    <lineage>
        <taxon>Eukaryota</taxon>
        <taxon>Sar</taxon>
        <taxon>Stramenopiles</taxon>
        <taxon>Oomycota</taxon>
        <taxon>Peronosporomycetes</taxon>
        <taxon>Peronosporales</taxon>
        <taxon>Peronosporaceae</taxon>
        <taxon>Phytophthora</taxon>
    </lineage>
</organism>
<comment type="caution">
    <text evidence="1">The sequence shown here is derived from an EMBL/GenBank/DDBJ whole genome shotgun (WGS) entry which is preliminary data.</text>
</comment>